<feature type="compositionally biased region" description="Basic and acidic residues" evidence="1">
    <location>
        <begin position="117"/>
        <end position="128"/>
    </location>
</feature>
<feature type="compositionally biased region" description="Low complexity" evidence="1">
    <location>
        <begin position="44"/>
        <end position="60"/>
    </location>
</feature>
<name>A0A9D9DBN0_9GAMM</name>
<dbReference type="Proteomes" id="UP000823631">
    <property type="component" value="Unassembled WGS sequence"/>
</dbReference>
<reference evidence="2" key="1">
    <citation type="submission" date="2020-10" db="EMBL/GenBank/DDBJ databases">
        <authorList>
            <person name="Gilroy R."/>
        </authorList>
    </citation>
    <scope>NUCLEOTIDE SEQUENCE</scope>
    <source>
        <strain evidence="2">17213</strain>
    </source>
</reference>
<accession>A0A9D9DBN0</accession>
<protein>
    <submittedName>
        <fullName evidence="2">Uncharacterized protein</fullName>
    </submittedName>
</protein>
<feature type="region of interest" description="Disordered" evidence="1">
    <location>
        <begin position="1"/>
        <end position="203"/>
    </location>
</feature>
<sequence>LSGDKSQSAAPDSVEPATGAEQGAQSIAEVQQEAESAADDVQTAESSPAAAAEPLAAPADSKAEDGRSAEAELEDAALKPVQWAMEPDSAAEVDPLQEQVWSERVKDSVPLSPSAEDTDKTTASDRAAELPGDAGTELQSAAEAAFATASQEPEQSAAEKEEPLSAFNWTVPSGDDDFDITGAAQPMPIFASSGDTGSGQALDPKVHQELTDKLNMALLLFESDAQDEAAELSREVLQKGDAELAARAQELLTKYGRA</sequence>
<feature type="non-terminal residue" evidence="2">
    <location>
        <position position="1"/>
    </location>
</feature>
<gene>
    <name evidence="2" type="ORF">IAB19_03775</name>
</gene>
<proteinExistence type="predicted"/>
<organism evidence="2 3">
    <name type="scientific">Candidatus Avisuccinivibrio stercorigallinarum</name>
    <dbReference type="NCBI Taxonomy" id="2840704"/>
    <lineage>
        <taxon>Bacteria</taxon>
        <taxon>Pseudomonadati</taxon>
        <taxon>Pseudomonadota</taxon>
        <taxon>Gammaproteobacteria</taxon>
        <taxon>Aeromonadales</taxon>
        <taxon>Succinivibrionaceae</taxon>
        <taxon>Succinivibrionaceae incertae sedis</taxon>
        <taxon>Candidatus Avisuccinivibrio</taxon>
    </lineage>
</organism>
<evidence type="ECO:0000256" key="1">
    <source>
        <dbReference type="SAM" id="MobiDB-lite"/>
    </source>
</evidence>
<evidence type="ECO:0000313" key="2">
    <source>
        <dbReference type="EMBL" id="MBO8415485.1"/>
    </source>
</evidence>
<comment type="caution">
    <text evidence="2">The sequence shown here is derived from an EMBL/GenBank/DDBJ whole genome shotgun (WGS) entry which is preliminary data.</text>
</comment>
<evidence type="ECO:0000313" key="3">
    <source>
        <dbReference type="Proteomes" id="UP000823631"/>
    </source>
</evidence>
<feature type="compositionally biased region" description="Polar residues" evidence="1">
    <location>
        <begin position="1"/>
        <end position="10"/>
    </location>
</feature>
<dbReference type="EMBL" id="JADINH010000080">
    <property type="protein sequence ID" value="MBO8415485.1"/>
    <property type="molecule type" value="Genomic_DNA"/>
</dbReference>
<dbReference type="AlphaFoldDB" id="A0A9D9DBN0"/>
<feature type="compositionally biased region" description="Basic and acidic residues" evidence="1">
    <location>
        <begin position="61"/>
        <end position="70"/>
    </location>
</feature>
<reference evidence="2" key="2">
    <citation type="journal article" date="2021" name="PeerJ">
        <title>Extensive microbial diversity within the chicken gut microbiome revealed by metagenomics and culture.</title>
        <authorList>
            <person name="Gilroy R."/>
            <person name="Ravi A."/>
            <person name="Getino M."/>
            <person name="Pursley I."/>
            <person name="Horton D.L."/>
            <person name="Alikhan N.F."/>
            <person name="Baker D."/>
            <person name="Gharbi K."/>
            <person name="Hall N."/>
            <person name="Watson M."/>
            <person name="Adriaenssens E.M."/>
            <person name="Foster-Nyarko E."/>
            <person name="Jarju S."/>
            <person name="Secka A."/>
            <person name="Antonio M."/>
            <person name="Oren A."/>
            <person name="Chaudhuri R.R."/>
            <person name="La Ragione R."/>
            <person name="Hildebrand F."/>
            <person name="Pallen M.J."/>
        </authorList>
    </citation>
    <scope>NUCLEOTIDE SEQUENCE</scope>
    <source>
        <strain evidence="2">17213</strain>
    </source>
</reference>